<dbReference type="AlphaFoldDB" id="A0AA89C164"/>
<gene>
    <name evidence="1" type="ORF">FSP39_003153</name>
</gene>
<comment type="caution">
    <text evidence="1">The sequence shown here is derived from an EMBL/GenBank/DDBJ whole genome shotgun (WGS) entry which is preliminary data.</text>
</comment>
<keyword evidence="2" id="KW-1185">Reference proteome</keyword>
<evidence type="ECO:0000313" key="2">
    <source>
        <dbReference type="Proteomes" id="UP001186944"/>
    </source>
</evidence>
<accession>A0AA89C164</accession>
<dbReference type="Gene3D" id="2.170.300.10">
    <property type="entry name" value="Tie2 ligand-binding domain superfamily"/>
    <property type="match status" value="1"/>
</dbReference>
<reference evidence="1" key="1">
    <citation type="submission" date="2019-08" db="EMBL/GenBank/DDBJ databases">
        <title>The improved chromosome-level genome for the pearl oyster Pinctada fucata martensii using PacBio sequencing and Hi-C.</title>
        <authorList>
            <person name="Zheng Z."/>
        </authorList>
    </citation>
    <scope>NUCLEOTIDE SEQUENCE</scope>
    <source>
        <strain evidence="1">ZZ-2019</strain>
        <tissue evidence="1">Adductor muscle</tissue>
    </source>
</reference>
<name>A0AA89C164_PINIB</name>
<organism evidence="1 2">
    <name type="scientific">Pinctada imbricata</name>
    <name type="common">Atlantic pearl-oyster</name>
    <name type="synonym">Pinctada martensii</name>
    <dbReference type="NCBI Taxonomy" id="66713"/>
    <lineage>
        <taxon>Eukaryota</taxon>
        <taxon>Metazoa</taxon>
        <taxon>Spiralia</taxon>
        <taxon>Lophotrochozoa</taxon>
        <taxon>Mollusca</taxon>
        <taxon>Bivalvia</taxon>
        <taxon>Autobranchia</taxon>
        <taxon>Pteriomorphia</taxon>
        <taxon>Pterioida</taxon>
        <taxon>Pterioidea</taxon>
        <taxon>Pteriidae</taxon>
        <taxon>Pinctada</taxon>
    </lineage>
</organism>
<evidence type="ECO:0000313" key="1">
    <source>
        <dbReference type="EMBL" id="KAK3104482.1"/>
    </source>
</evidence>
<sequence>MFIIACPAGTYGGNCSLICPKGYYGTLCRKKCECENDEICHSITGCSPYGKNYS</sequence>
<proteinExistence type="predicted"/>
<dbReference type="Proteomes" id="UP001186944">
    <property type="component" value="Unassembled WGS sequence"/>
</dbReference>
<dbReference type="EMBL" id="VSWD01000004">
    <property type="protein sequence ID" value="KAK3104482.1"/>
    <property type="molecule type" value="Genomic_DNA"/>
</dbReference>
<protein>
    <submittedName>
        <fullName evidence="1">Uncharacterized protein</fullName>
    </submittedName>
</protein>